<name>A0AA38Y2P9_9EURO</name>
<reference evidence="5" key="1">
    <citation type="submission" date="2022-10" db="EMBL/GenBank/DDBJ databases">
        <title>Culturing micro-colonial fungi from biological soil crusts in the Mojave desert and describing Neophaeococcomyces mojavensis, and introducing the new genera and species Taxawa tesnikishii.</title>
        <authorList>
            <person name="Kurbessoian T."/>
            <person name="Stajich J.E."/>
        </authorList>
    </citation>
    <scope>NUCLEOTIDE SEQUENCE</scope>
    <source>
        <strain evidence="5">TK_35</strain>
    </source>
</reference>
<dbReference type="Proteomes" id="UP001172681">
    <property type="component" value="Unassembled WGS sequence"/>
</dbReference>
<dbReference type="GO" id="GO:0016020">
    <property type="term" value="C:membrane"/>
    <property type="evidence" value="ECO:0007669"/>
    <property type="project" value="UniProtKB-SubCell"/>
</dbReference>
<dbReference type="Gene3D" id="1.20.1250.20">
    <property type="entry name" value="MFS general substrate transporter like domains"/>
    <property type="match status" value="2"/>
</dbReference>
<gene>
    <name evidence="5" type="ORF">H2204_006887</name>
</gene>
<proteinExistence type="inferred from homology"/>
<comment type="similarity">
    <text evidence="2">Belongs to the major facilitator superfamily. Monocarboxylate porter (TC 2.A.1.13) family.</text>
</comment>
<dbReference type="GO" id="GO:0022857">
    <property type="term" value="F:transmembrane transporter activity"/>
    <property type="evidence" value="ECO:0007669"/>
    <property type="project" value="InterPro"/>
</dbReference>
<evidence type="ECO:0000313" key="5">
    <source>
        <dbReference type="EMBL" id="KAJ9633504.1"/>
    </source>
</evidence>
<organism evidence="5 6">
    <name type="scientific">Knufia peltigerae</name>
    <dbReference type="NCBI Taxonomy" id="1002370"/>
    <lineage>
        <taxon>Eukaryota</taxon>
        <taxon>Fungi</taxon>
        <taxon>Dikarya</taxon>
        <taxon>Ascomycota</taxon>
        <taxon>Pezizomycotina</taxon>
        <taxon>Eurotiomycetes</taxon>
        <taxon>Chaetothyriomycetidae</taxon>
        <taxon>Chaetothyriales</taxon>
        <taxon>Trichomeriaceae</taxon>
        <taxon>Knufia</taxon>
    </lineage>
</organism>
<feature type="transmembrane region" description="Helical" evidence="4">
    <location>
        <begin position="177"/>
        <end position="197"/>
    </location>
</feature>
<feature type="transmembrane region" description="Helical" evidence="4">
    <location>
        <begin position="145"/>
        <end position="165"/>
    </location>
</feature>
<evidence type="ECO:0000313" key="6">
    <source>
        <dbReference type="Proteomes" id="UP001172681"/>
    </source>
</evidence>
<accession>A0AA38Y2P9</accession>
<dbReference type="InterPro" id="IPR050327">
    <property type="entry name" value="Proton-linked_MCT"/>
</dbReference>
<feature type="transmembrane region" description="Helical" evidence="4">
    <location>
        <begin position="293"/>
        <end position="316"/>
    </location>
</feature>
<dbReference type="SUPFAM" id="SSF103473">
    <property type="entry name" value="MFS general substrate transporter"/>
    <property type="match status" value="1"/>
</dbReference>
<feature type="transmembrane region" description="Helical" evidence="4">
    <location>
        <begin position="209"/>
        <end position="231"/>
    </location>
</feature>
<feature type="transmembrane region" description="Helical" evidence="4">
    <location>
        <begin position="58"/>
        <end position="79"/>
    </location>
</feature>
<dbReference type="AlphaFoldDB" id="A0AA38Y2P9"/>
<dbReference type="InterPro" id="IPR036259">
    <property type="entry name" value="MFS_trans_sf"/>
</dbReference>
<feature type="transmembrane region" description="Helical" evidence="4">
    <location>
        <begin position="120"/>
        <end position="139"/>
    </location>
</feature>
<feature type="transmembrane region" description="Helical" evidence="4">
    <location>
        <begin position="91"/>
        <end position="113"/>
    </location>
</feature>
<evidence type="ECO:0000256" key="4">
    <source>
        <dbReference type="SAM" id="Phobius"/>
    </source>
</evidence>
<feature type="transmembrane region" description="Helical" evidence="4">
    <location>
        <begin position="348"/>
        <end position="373"/>
    </location>
</feature>
<keyword evidence="4" id="KW-0472">Membrane</keyword>
<comment type="caution">
    <text evidence="5">The sequence shown here is derived from an EMBL/GenBank/DDBJ whole genome shotgun (WGS) entry which is preliminary data.</text>
</comment>
<feature type="region of interest" description="Disordered" evidence="3">
    <location>
        <begin position="1"/>
        <end position="24"/>
    </location>
</feature>
<protein>
    <recommendedName>
        <fullName evidence="7">Major facilitator superfamily (MFS) profile domain-containing protein</fullName>
    </recommendedName>
</protein>
<dbReference type="PANTHER" id="PTHR11360:SF252">
    <property type="entry name" value="MAJOR FACILITATOR SUPERFAMILY (MFS) PROFILE DOMAIN-CONTAINING PROTEIN-RELATED"/>
    <property type="match status" value="1"/>
</dbReference>
<evidence type="ECO:0000256" key="2">
    <source>
        <dbReference type="ARBA" id="ARBA00006727"/>
    </source>
</evidence>
<evidence type="ECO:0008006" key="7">
    <source>
        <dbReference type="Google" id="ProtNLM"/>
    </source>
</evidence>
<dbReference type="EMBL" id="JAPDRN010000045">
    <property type="protein sequence ID" value="KAJ9633504.1"/>
    <property type="molecule type" value="Genomic_DNA"/>
</dbReference>
<comment type="subcellular location">
    <subcellularLocation>
        <location evidence="1">Membrane</location>
        <topology evidence="1">Multi-pass membrane protein</topology>
    </subcellularLocation>
</comment>
<feature type="transmembrane region" description="Helical" evidence="4">
    <location>
        <begin position="323"/>
        <end position="342"/>
    </location>
</feature>
<sequence>MEKPNSEVSKLGIETLPVNSSNPSDFGYEEKAIIPPPPPPVNPPDGGLRAWLQVVGCWLVFFNAWGTTFAFGIFQSYYLLNMLPGESASTISWIGTVSTYLLIVVGVISGPLFDLGYYRSMLFGGAALSSFGLMMLSLATKYYQIMLAQGICLGLGTGVLYVPGIALTSRSFSKRRAIALGIVTCGAPFGGIIYTIIFDSLIDSVGFGWTVRVMGFIMVASYLIAFPLLLWGAGNTGDISSGTARKLFDKAAFKDLPFWLYSFSCFFLFFGYMVPFIYIPSYGQVKLGMSRSLSLYTIVVAQAVSIFGRLLAAFVASRIGVMIPWLTCGTISAIMCLAWAGIHDVASFFAYAALYGGFSGALIPLPPSIFPVVCPDPKVLGARLGMAQAIGATASLIGSPIAGALISDHGRNYLGLQLFSGFKLPKIDIATESDLTTLLACARFDSHAPEITYAVHNGGIEGSK</sequence>
<feature type="transmembrane region" description="Helical" evidence="4">
    <location>
        <begin position="258"/>
        <end position="281"/>
    </location>
</feature>
<keyword evidence="6" id="KW-1185">Reference proteome</keyword>
<keyword evidence="4" id="KW-1133">Transmembrane helix</keyword>
<dbReference type="PANTHER" id="PTHR11360">
    <property type="entry name" value="MONOCARBOXYLATE TRANSPORTER"/>
    <property type="match status" value="1"/>
</dbReference>
<dbReference type="InterPro" id="IPR011701">
    <property type="entry name" value="MFS"/>
</dbReference>
<dbReference type="Pfam" id="PF07690">
    <property type="entry name" value="MFS_1"/>
    <property type="match status" value="1"/>
</dbReference>
<keyword evidence="4" id="KW-0812">Transmembrane</keyword>
<evidence type="ECO:0000256" key="1">
    <source>
        <dbReference type="ARBA" id="ARBA00004141"/>
    </source>
</evidence>
<evidence type="ECO:0000256" key="3">
    <source>
        <dbReference type="SAM" id="MobiDB-lite"/>
    </source>
</evidence>